<proteinExistence type="predicted"/>
<accession>A0A5B7I716</accession>
<evidence type="ECO:0000313" key="1">
    <source>
        <dbReference type="EMBL" id="MPC80320.1"/>
    </source>
</evidence>
<comment type="caution">
    <text evidence="1">The sequence shown here is derived from an EMBL/GenBank/DDBJ whole genome shotgun (WGS) entry which is preliminary data.</text>
</comment>
<dbReference type="Proteomes" id="UP000324222">
    <property type="component" value="Unassembled WGS sequence"/>
</dbReference>
<dbReference type="EMBL" id="VSRR010053692">
    <property type="protein sequence ID" value="MPC80320.1"/>
    <property type="molecule type" value="Genomic_DNA"/>
</dbReference>
<organism evidence="1 2">
    <name type="scientific">Portunus trituberculatus</name>
    <name type="common">Swimming crab</name>
    <name type="synonym">Neptunus trituberculatus</name>
    <dbReference type="NCBI Taxonomy" id="210409"/>
    <lineage>
        <taxon>Eukaryota</taxon>
        <taxon>Metazoa</taxon>
        <taxon>Ecdysozoa</taxon>
        <taxon>Arthropoda</taxon>
        <taxon>Crustacea</taxon>
        <taxon>Multicrustacea</taxon>
        <taxon>Malacostraca</taxon>
        <taxon>Eumalacostraca</taxon>
        <taxon>Eucarida</taxon>
        <taxon>Decapoda</taxon>
        <taxon>Pleocyemata</taxon>
        <taxon>Brachyura</taxon>
        <taxon>Eubrachyura</taxon>
        <taxon>Portunoidea</taxon>
        <taxon>Portunidae</taxon>
        <taxon>Portuninae</taxon>
        <taxon>Portunus</taxon>
    </lineage>
</organism>
<protein>
    <submittedName>
        <fullName evidence="1">Uncharacterized protein</fullName>
    </submittedName>
</protein>
<gene>
    <name evidence="1" type="ORF">E2C01_074897</name>
</gene>
<keyword evidence="2" id="KW-1185">Reference proteome</keyword>
<name>A0A5B7I716_PORTR</name>
<sequence>MEGSAGCTQSYTNTSINTNRHILYMLGKAVERQSKVTLPASHALQLFVQHSTVPSQPKSLIANHTPSSLK</sequence>
<evidence type="ECO:0000313" key="2">
    <source>
        <dbReference type="Proteomes" id="UP000324222"/>
    </source>
</evidence>
<dbReference type="AlphaFoldDB" id="A0A5B7I716"/>
<reference evidence="1 2" key="1">
    <citation type="submission" date="2019-05" db="EMBL/GenBank/DDBJ databases">
        <title>Another draft genome of Portunus trituberculatus and its Hox gene families provides insights of decapod evolution.</title>
        <authorList>
            <person name="Jeong J.-H."/>
            <person name="Song I."/>
            <person name="Kim S."/>
            <person name="Choi T."/>
            <person name="Kim D."/>
            <person name="Ryu S."/>
            <person name="Kim W."/>
        </authorList>
    </citation>
    <scope>NUCLEOTIDE SEQUENCE [LARGE SCALE GENOMIC DNA]</scope>
    <source>
        <tissue evidence="1">Muscle</tissue>
    </source>
</reference>